<comment type="caution">
    <text evidence="8">The sequence shown here is derived from an EMBL/GenBank/DDBJ whole genome shotgun (WGS) entry which is preliminary data.</text>
</comment>
<organism evidence="8 9">
    <name type="scientific">Candidatus Corynebacterium avicola</name>
    <dbReference type="NCBI Taxonomy" id="2838527"/>
    <lineage>
        <taxon>Bacteria</taxon>
        <taxon>Bacillati</taxon>
        <taxon>Actinomycetota</taxon>
        <taxon>Actinomycetes</taxon>
        <taxon>Mycobacteriales</taxon>
        <taxon>Corynebacteriaceae</taxon>
        <taxon>Corynebacterium</taxon>
    </lineage>
</organism>
<sequence>MTRHPQENTGPDDARKAIDDPAVETSQFPPVTTPEDAGDAAADATGTAPAGSAEFDPTLESQSALEVQETPAAPAPSEDEKKDKKSDKKDKKADRKSSASSSENPSVASSLAGTTWVALIVGAVVLTLLLVFILQNLDSVKLQLFIWEWNFPIGVGMLIAAIGGALLMACVGGLRIIQLRRQINHPKK</sequence>
<evidence type="ECO:0000256" key="2">
    <source>
        <dbReference type="ARBA" id="ARBA00022692"/>
    </source>
</evidence>
<dbReference type="Proteomes" id="UP000824190">
    <property type="component" value="Unassembled WGS sequence"/>
</dbReference>
<evidence type="ECO:0000313" key="9">
    <source>
        <dbReference type="Proteomes" id="UP000824190"/>
    </source>
</evidence>
<evidence type="ECO:0000313" key="8">
    <source>
        <dbReference type="EMBL" id="HIW91662.1"/>
    </source>
</evidence>
<dbReference type="InterPro" id="IPR010445">
    <property type="entry name" value="LapA_dom"/>
</dbReference>
<feature type="compositionally biased region" description="Low complexity" evidence="5">
    <location>
        <begin position="98"/>
        <end position="107"/>
    </location>
</feature>
<evidence type="ECO:0000256" key="6">
    <source>
        <dbReference type="SAM" id="Phobius"/>
    </source>
</evidence>
<reference evidence="8" key="1">
    <citation type="journal article" date="2021" name="PeerJ">
        <title>Extensive microbial diversity within the chicken gut microbiome revealed by metagenomics and culture.</title>
        <authorList>
            <person name="Gilroy R."/>
            <person name="Ravi A."/>
            <person name="Getino M."/>
            <person name="Pursley I."/>
            <person name="Horton D.L."/>
            <person name="Alikhan N.F."/>
            <person name="Baker D."/>
            <person name="Gharbi K."/>
            <person name="Hall N."/>
            <person name="Watson M."/>
            <person name="Adriaenssens E.M."/>
            <person name="Foster-Nyarko E."/>
            <person name="Jarju S."/>
            <person name="Secka A."/>
            <person name="Antonio M."/>
            <person name="Oren A."/>
            <person name="Chaudhuri R.R."/>
            <person name="La Ragione R."/>
            <person name="Hildebrand F."/>
            <person name="Pallen M.J."/>
        </authorList>
    </citation>
    <scope>NUCLEOTIDE SEQUENCE</scope>
    <source>
        <strain evidence="8">CHK32-1732</strain>
    </source>
</reference>
<evidence type="ECO:0000256" key="1">
    <source>
        <dbReference type="ARBA" id="ARBA00022475"/>
    </source>
</evidence>
<feature type="region of interest" description="Disordered" evidence="5">
    <location>
        <begin position="1"/>
        <end position="107"/>
    </location>
</feature>
<keyword evidence="3 6" id="KW-1133">Transmembrane helix</keyword>
<feature type="compositionally biased region" description="Low complexity" evidence="5">
    <location>
        <begin position="33"/>
        <end position="51"/>
    </location>
</feature>
<evidence type="ECO:0000256" key="3">
    <source>
        <dbReference type="ARBA" id="ARBA00022989"/>
    </source>
</evidence>
<reference evidence="8" key="2">
    <citation type="submission" date="2021-04" db="EMBL/GenBank/DDBJ databases">
        <authorList>
            <person name="Gilroy R."/>
        </authorList>
    </citation>
    <scope>NUCLEOTIDE SEQUENCE</scope>
    <source>
        <strain evidence="8">CHK32-1732</strain>
    </source>
</reference>
<dbReference type="AlphaFoldDB" id="A0A9D1UL18"/>
<dbReference type="Pfam" id="PF06305">
    <property type="entry name" value="LapA_dom"/>
    <property type="match status" value="1"/>
</dbReference>
<evidence type="ECO:0000256" key="4">
    <source>
        <dbReference type="ARBA" id="ARBA00023136"/>
    </source>
</evidence>
<dbReference type="EMBL" id="DXGC01000073">
    <property type="protein sequence ID" value="HIW91662.1"/>
    <property type="molecule type" value="Genomic_DNA"/>
</dbReference>
<accession>A0A9D1UL18</accession>
<feature type="transmembrane region" description="Helical" evidence="6">
    <location>
        <begin position="111"/>
        <end position="133"/>
    </location>
</feature>
<protein>
    <submittedName>
        <fullName evidence="8">DUF1049 domain-containing protein</fullName>
    </submittedName>
</protein>
<name>A0A9D1UL18_9CORY</name>
<proteinExistence type="predicted"/>
<keyword evidence="2 6" id="KW-0812">Transmembrane</keyword>
<keyword evidence="1" id="KW-1003">Cell membrane</keyword>
<gene>
    <name evidence="8" type="ORF">H9870_08385</name>
</gene>
<evidence type="ECO:0000256" key="5">
    <source>
        <dbReference type="SAM" id="MobiDB-lite"/>
    </source>
</evidence>
<dbReference type="GO" id="GO:0005886">
    <property type="term" value="C:plasma membrane"/>
    <property type="evidence" value="ECO:0007669"/>
    <property type="project" value="InterPro"/>
</dbReference>
<feature type="compositionally biased region" description="Basic and acidic residues" evidence="5">
    <location>
        <begin position="1"/>
        <end position="19"/>
    </location>
</feature>
<keyword evidence="4 6" id="KW-0472">Membrane</keyword>
<feature type="compositionally biased region" description="Basic and acidic residues" evidence="5">
    <location>
        <begin position="78"/>
        <end position="97"/>
    </location>
</feature>
<feature type="transmembrane region" description="Helical" evidence="6">
    <location>
        <begin position="153"/>
        <end position="177"/>
    </location>
</feature>
<feature type="domain" description="Lipopolysaccharide assembly protein A" evidence="7">
    <location>
        <begin position="135"/>
        <end position="185"/>
    </location>
</feature>
<evidence type="ECO:0000259" key="7">
    <source>
        <dbReference type="Pfam" id="PF06305"/>
    </source>
</evidence>